<dbReference type="SUPFAM" id="SSF82693">
    <property type="entry name" value="Multidrug efflux transporter AcrB pore domain, PN1, PN2, PC1 and PC2 subdomains"/>
    <property type="match status" value="2"/>
</dbReference>
<feature type="transmembrane region" description="Helical" evidence="8">
    <location>
        <begin position="938"/>
        <end position="958"/>
    </location>
</feature>
<comment type="subcellular location">
    <subcellularLocation>
        <location evidence="1">Cell membrane</location>
        <topology evidence="1">Multi-pass membrane protein</topology>
    </subcellularLocation>
</comment>
<accession>Q2IH06</accession>
<dbReference type="OrthoDB" id="9798415at2"/>
<dbReference type="HOGENOM" id="CLU_002755_1_2_7"/>
<dbReference type="InterPro" id="IPR001036">
    <property type="entry name" value="Acrflvin-R"/>
</dbReference>
<feature type="transmembrane region" description="Helical" evidence="8">
    <location>
        <begin position="435"/>
        <end position="457"/>
    </location>
</feature>
<dbReference type="STRING" id="290397.Adeh_4104"/>
<dbReference type="Pfam" id="PF00873">
    <property type="entry name" value="ACR_tran"/>
    <property type="match status" value="2"/>
</dbReference>
<feature type="transmembrane region" description="Helical" evidence="8">
    <location>
        <begin position="551"/>
        <end position="570"/>
    </location>
</feature>
<dbReference type="Proteomes" id="UP000001935">
    <property type="component" value="Chromosome"/>
</dbReference>
<evidence type="ECO:0000256" key="4">
    <source>
        <dbReference type="ARBA" id="ARBA00022475"/>
    </source>
</evidence>
<keyword evidence="5 8" id="KW-0812">Transmembrane</keyword>
<dbReference type="NCBIfam" id="TIGR00914">
    <property type="entry name" value="2A0601"/>
    <property type="match status" value="1"/>
</dbReference>
<dbReference type="KEGG" id="ade:Adeh_4104"/>
<dbReference type="Gene3D" id="1.20.1640.10">
    <property type="entry name" value="Multidrug efflux transporter AcrB transmembrane domain"/>
    <property type="match status" value="2"/>
</dbReference>
<feature type="transmembrane region" description="Helical" evidence="8">
    <location>
        <begin position="12"/>
        <end position="31"/>
    </location>
</feature>
<dbReference type="PRINTS" id="PR00702">
    <property type="entry name" value="ACRIFLAVINRP"/>
</dbReference>
<dbReference type="Gene3D" id="3.30.70.1440">
    <property type="entry name" value="Multidrug efflux transporter AcrB pore domain"/>
    <property type="match status" value="1"/>
</dbReference>
<evidence type="ECO:0000256" key="7">
    <source>
        <dbReference type="ARBA" id="ARBA00023136"/>
    </source>
</evidence>
<evidence type="ECO:0000256" key="1">
    <source>
        <dbReference type="ARBA" id="ARBA00004651"/>
    </source>
</evidence>
<feature type="transmembrane region" description="Helical" evidence="8">
    <location>
        <begin position="340"/>
        <end position="358"/>
    </location>
</feature>
<evidence type="ECO:0000256" key="6">
    <source>
        <dbReference type="ARBA" id="ARBA00022989"/>
    </source>
</evidence>
<feature type="transmembrane region" description="Helical" evidence="8">
    <location>
        <begin position="914"/>
        <end position="931"/>
    </location>
</feature>
<feature type="transmembrane region" description="Helical" evidence="8">
    <location>
        <begin position="1023"/>
        <end position="1044"/>
    </location>
</feature>
<keyword evidence="4" id="KW-1003">Cell membrane</keyword>
<dbReference type="GO" id="GO:0042910">
    <property type="term" value="F:xenobiotic transmembrane transporter activity"/>
    <property type="evidence" value="ECO:0007669"/>
    <property type="project" value="TreeGrafter"/>
</dbReference>
<evidence type="ECO:0000256" key="3">
    <source>
        <dbReference type="ARBA" id="ARBA00022448"/>
    </source>
</evidence>
<keyword evidence="6 8" id="KW-1133">Transmembrane helix</keyword>
<dbReference type="eggNOG" id="COG3696">
    <property type="taxonomic scope" value="Bacteria"/>
</dbReference>
<evidence type="ECO:0000256" key="5">
    <source>
        <dbReference type="ARBA" id="ARBA00022692"/>
    </source>
</evidence>
<evidence type="ECO:0000256" key="2">
    <source>
        <dbReference type="ARBA" id="ARBA00010942"/>
    </source>
</evidence>
<feature type="transmembrane region" description="Helical" evidence="8">
    <location>
        <begin position="964"/>
        <end position="988"/>
    </location>
</feature>
<dbReference type="EMBL" id="CP000251">
    <property type="protein sequence ID" value="ABC83868.1"/>
    <property type="molecule type" value="Genomic_DNA"/>
</dbReference>
<dbReference type="GO" id="GO:0008324">
    <property type="term" value="F:monoatomic cation transmembrane transporter activity"/>
    <property type="evidence" value="ECO:0007669"/>
    <property type="project" value="InterPro"/>
</dbReference>
<protein>
    <submittedName>
        <fullName evidence="9">Heavy metal efflux pump CzcA</fullName>
    </submittedName>
</protein>
<evidence type="ECO:0000313" key="9">
    <source>
        <dbReference type="EMBL" id="ABC83868.1"/>
    </source>
</evidence>
<evidence type="ECO:0000313" key="10">
    <source>
        <dbReference type="Proteomes" id="UP000001935"/>
    </source>
</evidence>
<organism evidence="9 10">
    <name type="scientific">Anaeromyxobacter dehalogenans (strain 2CP-C)</name>
    <dbReference type="NCBI Taxonomy" id="290397"/>
    <lineage>
        <taxon>Bacteria</taxon>
        <taxon>Pseudomonadati</taxon>
        <taxon>Myxococcota</taxon>
        <taxon>Myxococcia</taxon>
        <taxon>Myxococcales</taxon>
        <taxon>Cystobacterineae</taxon>
        <taxon>Anaeromyxobacteraceae</taxon>
        <taxon>Anaeromyxobacter</taxon>
    </lineage>
</organism>
<feature type="transmembrane region" description="Helical" evidence="8">
    <location>
        <begin position="388"/>
        <end position="407"/>
    </location>
</feature>
<sequence>MIKRIISFSAHNPFIVLGATLVTLVGAWWTMRNIPLDALPDMSDTQVIVYSKWDRSPDIIEDQVTYPITSALLGAPRVKAVRGFSDFGFSYVYVIFEDGTDMYWARTRVLEYLSKITPQLPQGVTTELGPDATSVGWVFQYALVDRTGKHTSDELRSTQDWFLRYAVQSVPGVSEVATVGGQVRQYQITVNPNALASYGLPIDAVVQAVRSGNNDVGGRLVELSGREYMVRGRGYVKSIQDLENLVLRAQGGTPVLVKDVATVSLGPEMRRGIADLDGEGDVVGGIVVMRAGENALNVIDRVKAKLEEVKPSLPKGVEVVTTYDRSELIGKAIENVKGKLLEEILIVSLVILVFLWHVPSAIVPIVTIPVSVALAFIPMYFMGLNANLMSLAGIAISIGVLVDGAIVEVENAYNKIHHWIADGKKGDFHQVRLEALLEVGPGVFFSLLVVAVAFMPVFTLVDQEGRLFRPLAYSKNLAMAIAALLAITLDPAMRMLFARVEPFRFRPRPVAWVANQVLVGKYYSEERHPISRFLHRIYEPPCRFVVKHAKATLVVAALLVATSIPAYLALGHEFMPPLREGTILYMPSAVEPGMSVAEAQRALQVQDKILKTFPEVERVFGKAGRANTSTDPAPFTMMETTIVLKPEAQWREQPRWYSSWAPEWLKGVLRAVWRDRITEDHLISEMDEALRLPGISNAWTMPIKGRLDMLSTGIRTPVGIKVAGADLATVEKVAKDIESAVQHVPGTRSVYAERVAGGYFLDFVLKREQLARYGLSVDAANMMVMTAVGGDNQTTTVMGRERYGVNVRYARDYRDDLDALKRVLLPLPGGQGQIPMEEIADVVLAQGPSMIRDENGLLAGYVYVDFDTSKVDVGRYVDQAKAKVAELVKPPPGYAISWSGQYENMIRVKERLKLIIPVTLVLIFALLYMNTKSAFKASLVMLAVPFSAIGAVWLLWLLDYNVSIAVWVGLIALMGLDAETGVFMLLFLDLSYDEHRKKGLVKDEDGLVEAIIHGAVKRVRPKAMTVFAAMMGLLPIMWSTGTGADLMKRIAAPMVGGLVTSFLLELLVYPAVYFLWKKRELGKPLPEEAEVAAA</sequence>
<dbReference type="InterPro" id="IPR027463">
    <property type="entry name" value="AcrB_DN_DC_subdom"/>
</dbReference>
<reference evidence="9" key="1">
    <citation type="submission" date="2006-01" db="EMBL/GenBank/DDBJ databases">
        <title>Complete sequence of Anaeromyxobacter dehalogenans 2CP-C.</title>
        <authorList>
            <consortium name="US DOE Joint Genome Institute"/>
            <person name="Copeland A."/>
            <person name="Lucas S."/>
            <person name="Lapidus A."/>
            <person name="Barry K."/>
            <person name="Detter J.C."/>
            <person name="Glavina T."/>
            <person name="Hammon N."/>
            <person name="Israni S."/>
            <person name="Pitluck S."/>
            <person name="Brettin T."/>
            <person name="Bruce D."/>
            <person name="Han C."/>
            <person name="Tapia R."/>
            <person name="Gilna P."/>
            <person name="Kiss H."/>
            <person name="Schmutz J."/>
            <person name="Larimer F."/>
            <person name="Land M."/>
            <person name="Kyrpides N."/>
            <person name="Anderson I."/>
            <person name="Sanford R.A."/>
            <person name="Ritalahti K.M."/>
            <person name="Thomas H.S."/>
            <person name="Kirby J.R."/>
            <person name="Zhulin I.B."/>
            <person name="Loeffler F.E."/>
            <person name="Richardson P."/>
        </authorList>
    </citation>
    <scope>NUCLEOTIDE SEQUENCE</scope>
    <source>
        <strain evidence="9">2CP-C</strain>
    </source>
</reference>
<dbReference type="Gene3D" id="3.30.70.1320">
    <property type="entry name" value="Multidrug efflux transporter AcrB pore domain like"/>
    <property type="match status" value="1"/>
</dbReference>
<feature type="transmembrane region" description="Helical" evidence="8">
    <location>
        <begin position="477"/>
        <end position="497"/>
    </location>
</feature>
<dbReference type="GO" id="GO:0005886">
    <property type="term" value="C:plasma membrane"/>
    <property type="evidence" value="ECO:0007669"/>
    <property type="project" value="UniProtKB-SubCell"/>
</dbReference>
<feature type="transmembrane region" description="Helical" evidence="8">
    <location>
        <begin position="365"/>
        <end position="382"/>
    </location>
</feature>
<feature type="transmembrane region" description="Helical" evidence="8">
    <location>
        <begin position="1050"/>
        <end position="1076"/>
    </location>
</feature>
<dbReference type="RefSeq" id="WP_011423150.1">
    <property type="nucleotide sequence ID" value="NC_007760.1"/>
</dbReference>
<dbReference type="SUPFAM" id="SSF82714">
    <property type="entry name" value="Multidrug efflux transporter AcrB TolC docking domain, DN and DC subdomains"/>
    <property type="match status" value="2"/>
</dbReference>
<proteinExistence type="inferred from homology"/>
<keyword evidence="7 8" id="KW-0472">Membrane</keyword>
<dbReference type="PANTHER" id="PTHR32063">
    <property type="match status" value="1"/>
</dbReference>
<dbReference type="Gene3D" id="3.30.70.1430">
    <property type="entry name" value="Multidrug efflux transporter AcrB pore domain"/>
    <property type="match status" value="2"/>
</dbReference>
<comment type="similarity">
    <text evidence="2">Belongs to the resistance-nodulation-cell division (RND) (TC 2.A.6) family.</text>
</comment>
<dbReference type="SUPFAM" id="SSF82866">
    <property type="entry name" value="Multidrug efflux transporter AcrB transmembrane domain"/>
    <property type="match status" value="2"/>
</dbReference>
<name>Q2IH06_ANADE</name>
<gene>
    <name evidence="9" type="ordered locus">Adeh_4104</name>
</gene>
<dbReference type="Gene3D" id="3.30.2090.10">
    <property type="entry name" value="Multidrug efflux transporter AcrB TolC docking domain, DN and DC subdomains"/>
    <property type="match status" value="2"/>
</dbReference>
<dbReference type="AlphaFoldDB" id="Q2IH06"/>
<dbReference type="PANTHER" id="PTHR32063:SF19">
    <property type="entry name" value="CATION EFFLUX SYSTEM PROTEIN CUSA"/>
    <property type="match status" value="1"/>
</dbReference>
<evidence type="ECO:0000256" key="8">
    <source>
        <dbReference type="SAM" id="Phobius"/>
    </source>
</evidence>
<keyword evidence="3" id="KW-0813">Transport</keyword>
<dbReference type="InterPro" id="IPR004763">
    <property type="entry name" value="CusA-like"/>
</dbReference>